<dbReference type="AlphaFoldDB" id="A0AAX1N9Y0"/>
<evidence type="ECO:0000259" key="1">
    <source>
        <dbReference type="Pfam" id="PF18040"/>
    </source>
</evidence>
<evidence type="ECO:0000313" key="5">
    <source>
        <dbReference type="Proteomes" id="UP000678679"/>
    </source>
</evidence>
<evidence type="ECO:0000313" key="4">
    <source>
        <dbReference type="EMBL" id="QWG04389.1"/>
    </source>
</evidence>
<dbReference type="EMBL" id="CP076133">
    <property type="protein sequence ID" value="QWG04389.1"/>
    <property type="molecule type" value="Genomic_DNA"/>
</dbReference>
<dbReference type="InterPro" id="IPR013780">
    <property type="entry name" value="Glyco_hydro_b"/>
</dbReference>
<dbReference type="InterPro" id="IPR041224">
    <property type="entry name" value="BPA_C"/>
</dbReference>
<organism evidence="4 5">
    <name type="scientific">Flammeovirga yaeyamensis</name>
    <dbReference type="NCBI Taxonomy" id="367791"/>
    <lineage>
        <taxon>Bacteria</taxon>
        <taxon>Pseudomonadati</taxon>
        <taxon>Bacteroidota</taxon>
        <taxon>Cytophagia</taxon>
        <taxon>Cytophagales</taxon>
        <taxon>Flammeovirgaceae</taxon>
        <taxon>Flammeovirga</taxon>
    </lineage>
</organism>
<dbReference type="Pfam" id="PF18962">
    <property type="entry name" value="Por_Secre_tail"/>
    <property type="match status" value="1"/>
</dbReference>
<evidence type="ECO:0000259" key="2">
    <source>
        <dbReference type="Pfam" id="PF18206"/>
    </source>
</evidence>
<accession>A0AAX1N9Y0</accession>
<dbReference type="InterPro" id="IPR017853">
    <property type="entry name" value="GH"/>
</dbReference>
<feature type="domain" description="Porphyranase beta-sandwich" evidence="2">
    <location>
        <begin position="399"/>
        <end position="501"/>
    </location>
</feature>
<proteinExistence type="predicted"/>
<dbReference type="CDD" id="cd21510">
    <property type="entry name" value="agarase_cat"/>
    <property type="match status" value="1"/>
</dbReference>
<name>A0AAX1N9Y0_9BACT</name>
<dbReference type="Pfam" id="PF18206">
    <property type="entry name" value="Porphyrn_cat_1"/>
    <property type="match status" value="1"/>
</dbReference>
<feature type="domain" description="Secretion system C-terminal sorting" evidence="3">
    <location>
        <begin position="633"/>
        <end position="703"/>
    </location>
</feature>
<protein>
    <submittedName>
        <fullName evidence="4">T9SS type A sorting domain-containing protein</fullName>
    </submittedName>
</protein>
<dbReference type="Gene3D" id="3.20.20.80">
    <property type="entry name" value="Glycosidases"/>
    <property type="match status" value="1"/>
</dbReference>
<dbReference type="InterPro" id="IPR040527">
    <property type="entry name" value="Beta-sand_Porphyrn"/>
</dbReference>
<dbReference type="RefSeq" id="WP_169663851.1">
    <property type="nucleotide sequence ID" value="NZ_CP076133.1"/>
</dbReference>
<dbReference type="NCBIfam" id="TIGR04183">
    <property type="entry name" value="Por_Secre_tail"/>
    <property type="match status" value="1"/>
</dbReference>
<dbReference type="Gene3D" id="2.60.120.1200">
    <property type="match status" value="1"/>
</dbReference>
<dbReference type="Gene3D" id="2.60.40.1180">
    <property type="entry name" value="Golgi alpha-mannosidase II"/>
    <property type="match status" value="1"/>
</dbReference>
<dbReference type="KEGG" id="fya:KMW28_26195"/>
<dbReference type="InterPro" id="IPR026444">
    <property type="entry name" value="Secre_tail"/>
</dbReference>
<dbReference type="SUPFAM" id="SSF51445">
    <property type="entry name" value="(Trans)glycosidases"/>
    <property type="match status" value="1"/>
</dbReference>
<sequence>MKFRFLSLFIGLYITLLSIEVLAQTNITVYPNTQRFIGDVSTFDRSKYLQAHIWFGNEPNDVDFKSFKSTYNIDENYIGSRRFWSPLGLVKNGVIPNIRNNYSGVRSVNNHVDTGRSGSLMYDENVDYSTVDITDFSIEVAEFVAKNYRDEWNPVPKYIEPFNEPMIHAADHYPGSYNSAKTDEIVTKICQFHQHLGKAVRDIPELENMKVIGYASAWPEFENGDFSLWNSRYKKFIDIAGEDIDLFSIHLYDGVGLNNTGGRRSGSNSEAILDLIEAYSFLKFGKVKPIAITEYGRLVADQEGWTWNNGQSNYHPIENSQAVRSQIHMAMSFMERGEQIEMAIPFSTQKINPKEKYSKAALWTLNDDQEWELTSRKYFFEVWKDVKGERVKIENDNVDVQSMAFVDDNKMYVILNNLNDETQNINLKLNDNIGIDKIDIKQLKVYVDQLPELSNQTLNEIPESLPIQYGETIVVTYHFTDVVDLSNTLFEKKYYASTYLKPIISNTEQQFTIKNVTKEAGNGKLRIGVGRDIGKSLLPTIKVNGQQVIIDGDIIKGYDQANRSRFFGILEIPFDQVLLKSGSNQISVMFNDQGGHISSVAMIVNTSTKAADIVEDEDDITSIEYHGSENIKVFPNPAQKEINLVFNTPGVAQIRLLDLQGKLIMEYISDLQHQVIPTDDLQKGLYILKVNQADFIETHKILVK</sequence>
<reference evidence="4 5" key="1">
    <citation type="submission" date="2021-05" db="EMBL/GenBank/DDBJ databases">
        <title>Comparative genomic studies on the polysaccharide-degrading batcterial strains of the Flammeovirga genus.</title>
        <authorList>
            <person name="Zewei F."/>
            <person name="Zheng Z."/>
            <person name="Yu L."/>
            <person name="Ruyue G."/>
            <person name="Yanhong M."/>
            <person name="Yuanyuan C."/>
            <person name="Jingyan G."/>
            <person name="Wenjun H."/>
        </authorList>
    </citation>
    <scope>NUCLEOTIDE SEQUENCE [LARGE SCALE GENOMIC DNA]</scope>
    <source>
        <strain evidence="4 5">NBRC:100898</strain>
    </source>
</reference>
<feature type="domain" description="Beta-porphyranase A C-terminal" evidence="1">
    <location>
        <begin position="510"/>
        <end position="604"/>
    </location>
</feature>
<dbReference type="Pfam" id="PF18040">
    <property type="entry name" value="BPA_C"/>
    <property type="match status" value="1"/>
</dbReference>
<dbReference type="Proteomes" id="UP000678679">
    <property type="component" value="Chromosome 2"/>
</dbReference>
<evidence type="ECO:0000259" key="3">
    <source>
        <dbReference type="Pfam" id="PF18962"/>
    </source>
</evidence>
<keyword evidence="5" id="KW-1185">Reference proteome</keyword>
<gene>
    <name evidence="4" type="ORF">KMW28_26195</name>
</gene>